<feature type="transmembrane region" description="Helical" evidence="8">
    <location>
        <begin position="31"/>
        <end position="52"/>
    </location>
</feature>
<dbReference type="Proteomes" id="UP000245423">
    <property type="component" value="Chromosome 1"/>
</dbReference>
<feature type="transmembrane region" description="Helical" evidence="8">
    <location>
        <begin position="137"/>
        <end position="157"/>
    </location>
</feature>
<evidence type="ECO:0000256" key="5">
    <source>
        <dbReference type="ARBA" id="ARBA00022692"/>
    </source>
</evidence>
<evidence type="ECO:0000256" key="2">
    <source>
        <dbReference type="ARBA" id="ARBA00008821"/>
    </source>
</evidence>
<evidence type="ECO:0000256" key="4">
    <source>
        <dbReference type="ARBA" id="ARBA00022475"/>
    </source>
</evidence>
<evidence type="ECO:0000313" key="9">
    <source>
        <dbReference type="EMBL" id="SHD77657.1"/>
    </source>
</evidence>
<keyword evidence="7 8" id="KW-0472">Membrane</keyword>
<dbReference type="AlphaFoldDB" id="M1ZM76"/>
<dbReference type="NCBIfam" id="TIGR03173">
    <property type="entry name" value="pbuX"/>
    <property type="match status" value="1"/>
</dbReference>
<dbReference type="NCBIfam" id="NF037981">
    <property type="entry name" value="NCS2_1"/>
    <property type="match status" value="1"/>
</dbReference>
<protein>
    <recommendedName>
        <fullName evidence="11">Xanthine permease</fullName>
    </recommendedName>
</protein>
<feature type="transmembrane region" description="Helical" evidence="8">
    <location>
        <begin position="108"/>
        <end position="125"/>
    </location>
</feature>
<evidence type="ECO:0000256" key="7">
    <source>
        <dbReference type="ARBA" id="ARBA00023136"/>
    </source>
</evidence>
<keyword evidence="3" id="KW-0813">Transport</keyword>
<feature type="transmembrane region" description="Helical" evidence="8">
    <location>
        <begin position="351"/>
        <end position="369"/>
    </location>
</feature>
<feature type="transmembrane region" description="Helical" evidence="8">
    <location>
        <begin position="378"/>
        <end position="396"/>
    </location>
</feature>
<evidence type="ECO:0000256" key="8">
    <source>
        <dbReference type="SAM" id="Phobius"/>
    </source>
</evidence>
<dbReference type="EMBL" id="LT669839">
    <property type="protein sequence ID" value="SHD77657.1"/>
    <property type="molecule type" value="Genomic_DNA"/>
</dbReference>
<proteinExistence type="inferred from homology"/>
<dbReference type="PROSITE" id="PS01116">
    <property type="entry name" value="XANTH_URACIL_PERMASE"/>
    <property type="match status" value="1"/>
</dbReference>
<feature type="transmembrane region" description="Helical" evidence="8">
    <location>
        <begin position="408"/>
        <end position="428"/>
    </location>
</feature>
<gene>
    <name evidence="9" type="ORF">CUESP1_2303</name>
</gene>
<dbReference type="RefSeq" id="WP_005588854.1">
    <property type="nucleotide sequence ID" value="NZ_LT669839.1"/>
</dbReference>
<dbReference type="InterPro" id="IPR006043">
    <property type="entry name" value="NCS2"/>
</dbReference>
<keyword evidence="6 8" id="KW-1133">Transmembrane helix</keyword>
<evidence type="ECO:0000313" key="10">
    <source>
        <dbReference type="Proteomes" id="UP000245423"/>
    </source>
</evidence>
<feature type="transmembrane region" description="Helical" evidence="8">
    <location>
        <begin position="83"/>
        <end position="102"/>
    </location>
</feature>
<dbReference type="HOGENOM" id="CLU_017959_8_0_9"/>
<organism evidence="9 10">
    <name type="scientific">[Clostridium] ultunense Esp</name>
    <dbReference type="NCBI Taxonomy" id="1288971"/>
    <lineage>
        <taxon>Bacteria</taxon>
        <taxon>Bacillati</taxon>
        <taxon>Bacillota</taxon>
        <taxon>Tissierellia</taxon>
        <taxon>Tissierellales</taxon>
        <taxon>Tepidimicrobiaceae</taxon>
        <taxon>Schnuerera</taxon>
    </lineage>
</organism>
<reference evidence="9 10" key="1">
    <citation type="submission" date="2016-11" db="EMBL/GenBank/DDBJ databases">
        <authorList>
            <person name="Manzoor S."/>
        </authorList>
    </citation>
    <scope>NUCLEOTIDE SEQUENCE [LARGE SCALE GENOMIC DNA]</scope>
    <source>
        <strain evidence="9">Clostridium ultunense strain Esp</strain>
    </source>
</reference>
<feature type="transmembrane region" description="Helical" evidence="8">
    <location>
        <begin position="324"/>
        <end position="345"/>
    </location>
</feature>
<feature type="transmembrane region" description="Helical" evidence="8">
    <location>
        <begin position="58"/>
        <end position="76"/>
    </location>
</feature>
<dbReference type="InterPro" id="IPR006042">
    <property type="entry name" value="Xan_ur_permease"/>
</dbReference>
<dbReference type="PANTHER" id="PTHR42810">
    <property type="entry name" value="PURINE PERMEASE C1399.01C-RELATED"/>
    <property type="match status" value="1"/>
</dbReference>
<dbReference type="GO" id="GO:0005886">
    <property type="term" value="C:plasma membrane"/>
    <property type="evidence" value="ECO:0007669"/>
    <property type="project" value="UniProtKB-SubCell"/>
</dbReference>
<feature type="transmembrane region" description="Helical" evidence="8">
    <location>
        <begin position="233"/>
        <end position="253"/>
    </location>
</feature>
<accession>M1ZM76</accession>
<evidence type="ECO:0000256" key="3">
    <source>
        <dbReference type="ARBA" id="ARBA00022448"/>
    </source>
</evidence>
<feature type="transmembrane region" description="Helical" evidence="8">
    <location>
        <begin position="193"/>
        <end position="213"/>
    </location>
</feature>
<evidence type="ECO:0000256" key="6">
    <source>
        <dbReference type="ARBA" id="ARBA00022989"/>
    </source>
</evidence>
<dbReference type="NCBIfam" id="TIGR00801">
    <property type="entry name" value="ncs2"/>
    <property type="match status" value="1"/>
</dbReference>
<evidence type="ECO:0000256" key="1">
    <source>
        <dbReference type="ARBA" id="ARBA00004651"/>
    </source>
</evidence>
<keyword evidence="10" id="KW-1185">Reference proteome</keyword>
<keyword evidence="5 8" id="KW-0812">Transmembrane</keyword>
<dbReference type="Pfam" id="PF00860">
    <property type="entry name" value="Xan_ur_permease"/>
    <property type="match status" value="1"/>
</dbReference>
<name>M1ZM76_9FIRM</name>
<feature type="transmembrane region" description="Helical" evidence="8">
    <location>
        <begin position="169"/>
        <end position="186"/>
    </location>
</feature>
<keyword evidence="4" id="KW-1003">Cell membrane</keyword>
<comment type="subcellular location">
    <subcellularLocation>
        <location evidence="1">Cell membrane</location>
        <topology evidence="1">Multi-pass membrane protein</topology>
    </subcellularLocation>
</comment>
<sequence>MGEKKTDIDIIYGVEDRPGLSKAIPLAFQHILAMFAGNITVPLLVSGLLGLSASETTFLIQCALFMAGIATFMQIAKYKGIGSGLPIVMGTSNAFISTVLAIAKDFGIEGVLGASFIGGLFEILLGKNHSKLKKIFTPLVSGIVVLTIGITLIPVGIKQAAGGGSNMGDLKSLLIATIVLITIIILNQNKNKFLRSSSILLGIIVGYIVSFFFNMLDATPVLEASWFSLPKPFVYKWTFHPTAIIAMLFMYVATAIETIGDISAITIGAEGREATDKEMSGGVIADGLGSSVAAIFNAFPNTSYTQNIGVISLTGVFSRHVVKIGAIILIILSLFPKFGSLIAIIPEPVLGGAAIAMFSIIAVSGLSLLRKIKLNSRNTLIIAVAVGLGVGLSIVPEATQNLPRELQLFLTSGVGPSAMVSIILDLLLPDEEQKMNP</sequence>
<comment type="similarity">
    <text evidence="2">Belongs to the nucleobase:cation symporter-2 (NCS2) (TC 2.A.40) family.</text>
</comment>
<dbReference type="OrthoDB" id="9805749at2"/>
<dbReference type="InterPro" id="IPR017588">
    <property type="entry name" value="UacT-like"/>
</dbReference>
<dbReference type="GO" id="GO:0042907">
    <property type="term" value="F:xanthine transmembrane transporter activity"/>
    <property type="evidence" value="ECO:0007669"/>
    <property type="project" value="TreeGrafter"/>
</dbReference>
<evidence type="ECO:0008006" key="11">
    <source>
        <dbReference type="Google" id="ProtNLM"/>
    </source>
</evidence>
<dbReference type="PANTHER" id="PTHR42810:SF2">
    <property type="entry name" value="PURINE PERMEASE C1399.01C-RELATED"/>
    <property type="match status" value="1"/>
</dbReference>